<dbReference type="AlphaFoldDB" id="A0A2W1KDU7"/>
<comment type="caution">
    <text evidence="2">The sequence shown here is derived from an EMBL/GenBank/DDBJ whole genome shotgun (WGS) entry which is preliminary data.</text>
</comment>
<reference evidence="2 3" key="1">
    <citation type="submission" date="2018-06" db="EMBL/GenBank/DDBJ databases">
        <title>Draft sequence of Acidithiobacillus ferrooxidans CCM 4253.</title>
        <authorList>
            <person name="Moya-Beltran A."/>
            <person name="Castro M."/>
            <person name="Covarrubias P.C."/>
            <person name="Issotta F."/>
            <person name="Janiczek O."/>
            <person name="Mandl M."/>
            <person name="Kucera J."/>
            <person name="Quatrini R."/>
        </authorList>
    </citation>
    <scope>NUCLEOTIDE SEQUENCE [LARGE SCALE GENOMIC DNA]</scope>
    <source>
        <strain evidence="2 3">CCM 4253</strain>
    </source>
</reference>
<protein>
    <submittedName>
        <fullName evidence="2">SagB/ThcOx family dehydrogenase</fullName>
    </submittedName>
</protein>
<accession>A0A2W1KDU7</accession>
<proteinExistence type="predicted"/>
<dbReference type="SUPFAM" id="SSF55469">
    <property type="entry name" value="FMN-dependent nitroreductase-like"/>
    <property type="match status" value="1"/>
</dbReference>
<dbReference type="PANTHER" id="PTHR43745">
    <property type="entry name" value="NITROREDUCTASE MJ1384-RELATED"/>
    <property type="match status" value="1"/>
</dbReference>
<organism evidence="2 3">
    <name type="scientific">Acidithiobacillus ferrooxidans</name>
    <name type="common">Thiobacillus ferrooxidans</name>
    <dbReference type="NCBI Taxonomy" id="920"/>
    <lineage>
        <taxon>Bacteria</taxon>
        <taxon>Pseudomonadati</taxon>
        <taxon>Pseudomonadota</taxon>
        <taxon>Acidithiobacillia</taxon>
        <taxon>Acidithiobacillales</taxon>
        <taxon>Acidithiobacillaceae</taxon>
        <taxon>Acidithiobacillus</taxon>
    </lineage>
</organism>
<gene>
    <name evidence="2" type="ORF">DN052_15315</name>
</gene>
<sequence length="230" mass="25430">MDIGEMFLRNIGRPNVKSNITTSYDIGAFNQQYNDSIVTHLPVSGEILDVNLLQCLNSRSSCINFDENDNLNDDDLGYILKNAFGLAPRDGIEKRAYPSGGGFYPVEAYIVKSSNDGEHEFYQYDVNKHALVYYKSLSEGLINSHFTGKTLTILFSINTVYSKANYGELSWLLALLECGHLAQNIYLVCASSGIGCCGIGGVKWDLARSLVGKNRYPAYAMILGYTAKQS</sequence>
<evidence type="ECO:0000313" key="3">
    <source>
        <dbReference type="Proteomes" id="UP000248886"/>
    </source>
</evidence>
<dbReference type="EMBL" id="QKQP01000012">
    <property type="protein sequence ID" value="PZD79894.1"/>
    <property type="molecule type" value="Genomic_DNA"/>
</dbReference>
<dbReference type="InterPro" id="IPR052544">
    <property type="entry name" value="Bacteriocin_Proc_Enz"/>
</dbReference>
<dbReference type="RefSeq" id="WP_074874203.1">
    <property type="nucleotide sequence ID" value="NZ_AP025160.1"/>
</dbReference>
<feature type="domain" description="Nitroreductase" evidence="1">
    <location>
        <begin position="58"/>
        <end position="225"/>
    </location>
</feature>
<dbReference type="Proteomes" id="UP000248886">
    <property type="component" value="Unassembled WGS sequence"/>
</dbReference>
<dbReference type="PANTHER" id="PTHR43745:SF2">
    <property type="entry name" value="NITROREDUCTASE MJ1384-RELATED"/>
    <property type="match status" value="1"/>
</dbReference>
<dbReference type="InterPro" id="IPR000415">
    <property type="entry name" value="Nitroreductase-like"/>
</dbReference>
<dbReference type="GeneID" id="65282349"/>
<dbReference type="OrthoDB" id="3723182at2"/>
<evidence type="ECO:0000259" key="1">
    <source>
        <dbReference type="Pfam" id="PF00881"/>
    </source>
</evidence>
<dbReference type="Gene3D" id="3.40.109.10">
    <property type="entry name" value="NADH Oxidase"/>
    <property type="match status" value="1"/>
</dbReference>
<dbReference type="Pfam" id="PF00881">
    <property type="entry name" value="Nitroreductase"/>
    <property type="match status" value="1"/>
</dbReference>
<evidence type="ECO:0000313" key="2">
    <source>
        <dbReference type="EMBL" id="PZD79894.1"/>
    </source>
</evidence>
<dbReference type="InterPro" id="IPR029479">
    <property type="entry name" value="Nitroreductase"/>
</dbReference>
<dbReference type="GO" id="GO:0016491">
    <property type="term" value="F:oxidoreductase activity"/>
    <property type="evidence" value="ECO:0007669"/>
    <property type="project" value="InterPro"/>
</dbReference>
<name>A0A2W1KDU7_ACIFR</name>